<evidence type="ECO:0000313" key="1">
    <source>
        <dbReference type="EMBL" id="SLM13751.1"/>
    </source>
</evidence>
<dbReference type="AlphaFoldDB" id="A0A3P3XJI1"/>
<protein>
    <submittedName>
        <fullName evidence="1">Uncharacterized protein</fullName>
    </submittedName>
</protein>
<accession>A0A3P3XJI1</accession>
<reference evidence="1" key="1">
    <citation type="submission" date="2017-02" db="EMBL/GenBank/DDBJ databases">
        <authorList>
            <person name="Regsiter A."/>
            <person name="William W."/>
        </authorList>
    </citation>
    <scope>NUCLEOTIDE SEQUENCE</scope>
    <source>
        <strain evidence="1">Bib</strain>
    </source>
</reference>
<dbReference type="EMBL" id="FWDM01000022">
    <property type="protein sequence ID" value="SLM13751.1"/>
    <property type="molecule type" value="Genomic_DNA"/>
</dbReference>
<gene>
    <name evidence="1" type="ORF">SPIROBIBN47_290191</name>
</gene>
<name>A0A3P3XJI1_9SPIR</name>
<sequence>MKADRRRTADYRALILPTEGAFFKQSLDENLFRSYDSII</sequence>
<proteinExistence type="predicted"/>
<organism evidence="1">
    <name type="scientific">uncultured spirochete</name>
    <dbReference type="NCBI Taxonomy" id="156406"/>
    <lineage>
        <taxon>Bacteria</taxon>
        <taxon>Pseudomonadati</taxon>
        <taxon>Spirochaetota</taxon>
        <taxon>Spirochaetia</taxon>
        <taxon>Spirochaetales</taxon>
        <taxon>environmental samples</taxon>
    </lineage>
</organism>